<evidence type="ECO:0000313" key="1">
    <source>
        <dbReference type="EMBL" id="BBH52526.1"/>
    </source>
</evidence>
<organism evidence="1 2">
    <name type="scientific">Fluviispira sanaruensis</name>
    <dbReference type="NCBI Taxonomy" id="2493639"/>
    <lineage>
        <taxon>Bacteria</taxon>
        <taxon>Pseudomonadati</taxon>
        <taxon>Bdellovibrionota</taxon>
        <taxon>Oligoflexia</taxon>
        <taxon>Silvanigrellales</taxon>
        <taxon>Silvanigrellaceae</taxon>
        <taxon>Fluviispira</taxon>
    </lineage>
</organism>
<evidence type="ECO:0000313" key="2">
    <source>
        <dbReference type="Proteomes" id="UP000291236"/>
    </source>
</evidence>
<dbReference type="EMBL" id="AP019368">
    <property type="protein sequence ID" value="BBH52526.1"/>
    <property type="molecule type" value="Genomic_DNA"/>
</dbReference>
<dbReference type="AlphaFoldDB" id="A0A4P2VHU6"/>
<keyword evidence="2" id="KW-1185">Reference proteome</keyword>
<protein>
    <submittedName>
        <fullName evidence="1">Uncharacterized protein</fullName>
    </submittedName>
</protein>
<dbReference type="Proteomes" id="UP000291236">
    <property type="component" value="Chromosome"/>
</dbReference>
<gene>
    <name evidence="1" type="ORF">JCM31447_09670</name>
</gene>
<name>A0A4P2VHU6_FLUSA</name>
<reference evidence="1 2" key="1">
    <citation type="submission" date="2018-12" db="EMBL/GenBank/DDBJ databases">
        <title>Rubrispira sanarue gen. nov., sp., nov., a member of the order Silvanigrellales, isolated from a brackish lake in Hamamatsu Japan.</title>
        <authorList>
            <person name="Maejima Y."/>
            <person name="Iino T."/>
            <person name="Muraguchi Y."/>
            <person name="Fukuda K."/>
            <person name="Nojiri H."/>
            <person name="Ohkuma M."/>
            <person name="Moriuchi R."/>
            <person name="Dohra H."/>
            <person name="Kimbara K."/>
            <person name="Shintani M."/>
        </authorList>
    </citation>
    <scope>NUCLEOTIDE SEQUENCE [LARGE SCALE GENOMIC DNA]</scope>
    <source>
        <strain evidence="1 2">RF1110005</strain>
    </source>
</reference>
<accession>A0A4P2VHU6</accession>
<dbReference type="KEGG" id="sbf:JCM31447_09670"/>
<sequence length="48" mass="5330">MNTPDRIDKKIAKNVILNVIIVAKIKVFRLVINATNTSSGVGRKYFGI</sequence>
<proteinExistence type="predicted"/>